<name>A0ABX5D4X4_9VIBR</name>
<comment type="caution">
    <text evidence="1">The sequence shown here is derived from an EMBL/GenBank/DDBJ whole genome shotgun (WGS) entry which is preliminary data.</text>
</comment>
<dbReference type="Proteomes" id="UP000238163">
    <property type="component" value="Unassembled WGS sequence"/>
</dbReference>
<reference evidence="1 2" key="1">
    <citation type="submission" date="2017-09" db="EMBL/GenBank/DDBJ databases">
        <authorList>
            <person name="Girard L."/>
            <person name="Lami R."/>
            <person name="Suzuki M."/>
            <person name="Baudart J."/>
        </authorList>
    </citation>
    <scope>NUCLEOTIDE SEQUENCE [LARGE SCALE GENOMIC DNA]</scope>
    <source>
        <strain evidence="1 2">17LN0615E</strain>
    </source>
</reference>
<proteinExistence type="predicted"/>
<evidence type="ECO:0000313" key="1">
    <source>
        <dbReference type="EMBL" id="PRQ64515.1"/>
    </source>
</evidence>
<keyword evidence="2" id="KW-1185">Reference proteome</keyword>
<dbReference type="EMBL" id="NWTN01000048">
    <property type="protein sequence ID" value="PRQ64515.1"/>
    <property type="molecule type" value="Genomic_DNA"/>
</dbReference>
<evidence type="ECO:0000313" key="2">
    <source>
        <dbReference type="Proteomes" id="UP000238163"/>
    </source>
</evidence>
<protein>
    <submittedName>
        <fullName evidence="1">Uncharacterized protein</fullName>
    </submittedName>
</protein>
<accession>A0ABX5D4X4</accession>
<gene>
    <name evidence="1" type="ORF">COR51_27035</name>
</gene>
<organism evidence="1 2">
    <name type="scientific">Vibrio mediterranei</name>
    <dbReference type="NCBI Taxonomy" id="689"/>
    <lineage>
        <taxon>Bacteria</taxon>
        <taxon>Pseudomonadati</taxon>
        <taxon>Pseudomonadota</taxon>
        <taxon>Gammaproteobacteria</taxon>
        <taxon>Vibrionales</taxon>
        <taxon>Vibrionaceae</taxon>
        <taxon>Vibrio</taxon>
    </lineage>
</organism>
<sequence length="75" mass="8404">MEHNNDTIQQTANTFTLFYTALSAIKGMSCNAVLLLSHLLKLLHLNKPEHNQITFGAMEAFIQLGLSHSEYKTAK</sequence>
<dbReference type="RefSeq" id="WP_096444441.1">
    <property type="nucleotide sequence ID" value="NZ_NWTN01000048.1"/>
</dbReference>
<reference evidence="1 2" key="2">
    <citation type="submission" date="2018-03" db="EMBL/GenBank/DDBJ databases">
        <title>Genetic Diversity and Phenotypic Plasticity of AHL Mediated Quorum Sensing in Environmental Strains of Vibrio mediterranei.</title>
        <authorList>
            <person name="Lantoine F."/>
            <person name="Vouve F."/>
        </authorList>
    </citation>
    <scope>NUCLEOTIDE SEQUENCE [LARGE SCALE GENOMIC DNA]</scope>
    <source>
        <strain evidence="1 2">17LN0615E</strain>
    </source>
</reference>